<dbReference type="eggNOG" id="COG3832">
    <property type="taxonomic scope" value="Bacteria"/>
</dbReference>
<dbReference type="AlphaFoldDB" id="D1A7D4"/>
<dbReference type="HOGENOM" id="CLU_2262497_0_0_11"/>
<accession>D1A7D4</accession>
<dbReference type="KEGG" id="tcu:Tcur_4822"/>
<dbReference type="InterPro" id="IPR023393">
    <property type="entry name" value="START-like_dom_sf"/>
</dbReference>
<dbReference type="Proteomes" id="UP000001918">
    <property type="component" value="Chromosome"/>
</dbReference>
<reference evidence="1 2" key="1">
    <citation type="journal article" date="2011" name="Stand. Genomic Sci.">
        <title>Complete genome sequence of Thermomonospora curvata type strain (B9).</title>
        <authorList>
            <person name="Chertkov O."/>
            <person name="Sikorski J."/>
            <person name="Nolan M."/>
            <person name="Lapidus A."/>
            <person name="Lucas S."/>
            <person name="Del Rio T.G."/>
            <person name="Tice H."/>
            <person name="Cheng J.F."/>
            <person name="Goodwin L."/>
            <person name="Pitluck S."/>
            <person name="Liolios K."/>
            <person name="Ivanova N."/>
            <person name="Mavromatis K."/>
            <person name="Mikhailova N."/>
            <person name="Ovchinnikova G."/>
            <person name="Pati A."/>
            <person name="Chen A."/>
            <person name="Palaniappan K."/>
            <person name="Djao O.D."/>
            <person name="Land M."/>
            <person name="Hauser L."/>
            <person name="Chang Y.J."/>
            <person name="Jeffries C.D."/>
            <person name="Brettin T."/>
            <person name="Han C."/>
            <person name="Detter J.C."/>
            <person name="Rohde M."/>
            <person name="Goker M."/>
            <person name="Woyke T."/>
            <person name="Bristow J."/>
            <person name="Eisen J.A."/>
            <person name="Markowitz V."/>
            <person name="Hugenholtz P."/>
            <person name="Klenk H.P."/>
            <person name="Kyrpides N.C."/>
        </authorList>
    </citation>
    <scope>NUCLEOTIDE SEQUENCE [LARGE SCALE GENOMIC DNA]</scope>
    <source>
        <strain evidence="2">ATCC 19995 / DSM 43183 / JCM 3096 / KCTC 9072 / NBRC 15933 / NCIMB 10081 / Henssen B9</strain>
    </source>
</reference>
<organism evidence="1 2">
    <name type="scientific">Thermomonospora curvata (strain ATCC 19995 / DSM 43183 / JCM 3096 / KCTC 9072 / NBRC 15933 / NCIMB 10081 / Henssen B9)</name>
    <dbReference type="NCBI Taxonomy" id="471852"/>
    <lineage>
        <taxon>Bacteria</taxon>
        <taxon>Bacillati</taxon>
        <taxon>Actinomycetota</taxon>
        <taxon>Actinomycetes</taxon>
        <taxon>Streptosporangiales</taxon>
        <taxon>Thermomonosporaceae</taxon>
        <taxon>Thermomonospora</taxon>
    </lineage>
</organism>
<dbReference type="EMBL" id="CP001738">
    <property type="protein sequence ID" value="ACZ00340.1"/>
    <property type="molecule type" value="Genomic_DNA"/>
</dbReference>
<protein>
    <submittedName>
        <fullName evidence="1">Aha1 domain-containing protein</fullName>
    </submittedName>
</protein>
<keyword evidence="2" id="KW-1185">Reference proteome</keyword>
<sequence length="103" mass="11090">MRLTEEGGSRTRLELEHIAHDDMWEQYGPGATGIGWDSILLGPAGHLSPGAASPPEESAAWIASEEDRLFTTLSSERWCEASNAADTDEAAAERVLAAHTARE</sequence>
<name>D1A7D4_THECD</name>
<dbReference type="STRING" id="471852.Tcur_4822"/>
<dbReference type="Gene3D" id="3.30.530.20">
    <property type="match status" value="1"/>
</dbReference>
<gene>
    <name evidence="1" type="ordered locus">Tcur_4822</name>
</gene>
<proteinExistence type="predicted"/>
<evidence type="ECO:0000313" key="1">
    <source>
        <dbReference type="EMBL" id="ACZ00340.1"/>
    </source>
</evidence>
<evidence type="ECO:0000313" key="2">
    <source>
        <dbReference type="Proteomes" id="UP000001918"/>
    </source>
</evidence>